<dbReference type="AlphaFoldDB" id="A0A917VA10"/>
<reference evidence="1 2" key="1">
    <citation type="journal article" date="2014" name="Int. J. Syst. Evol. Microbiol.">
        <title>Complete genome sequence of Corynebacterium casei LMG S-19264T (=DSM 44701T), isolated from a smear-ripened cheese.</title>
        <authorList>
            <consortium name="US DOE Joint Genome Institute (JGI-PGF)"/>
            <person name="Walter F."/>
            <person name="Albersmeier A."/>
            <person name="Kalinowski J."/>
            <person name="Ruckert C."/>
        </authorList>
    </citation>
    <scope>NUCLEOTIDE SEQUENCE [LARGE SCALE GENOMIC DNA]</scope>
    <source>
        <strain evidence="1 2">CGMCC 1.9161</strain>
    </source>
</reference>
<dbReference type="Proteomes" id="UP000600449">
    <property type="component" value="Unassembled WGS sequence"/>
</dbReference>
<name>A0A917VA10_9HYPH</name>
<evidence type="ECO:0000313" key="2">
    <source>
        <dbReference type="Proteomes" id="UP000600449"/>
    </source>
</evidence>
<proteinExistence type="predicted"/>
<protein>
    <submittedName>
        <fullName evidence="1">Uncharacterized protein</fullName>
    </submittedName>
</protein>
<dbReference type="EMBL" id="BMMF01000017">
    <property type="protein sequence ID" value="GGK53790.1"/>
    <property type="molecule type" value="Genomic_DNA"/>
</dbReference>
<keyword evidence="2" id="KW-1185">Reference proteome</keyword>
<comment type="caution">
    <text evidence="1">The sequence shown here is derived from an EMBL/GenBank/DDBJ whole genome shotgun (WGS) entry which is preliminary data.</text>
</comment>
<accession>A0A917VA10</accession>
<evidence type="ECO:0000313" key="1">
    <source>
        <dbReference type="EMBL" id="GGK53790.1"/>
    </source>
</evidence>
<dbReference type="RefSeq" id="WP_188915599.1">
    <property type="nucleotide sequence ID" value="NZ_BMMF01000017.1"/>
</dbReference>
<gene>
    <name evidence="1" type="ORF">GCM10011322_45760</name>
</gene>
<sequence length="178" mass="20229">MTVTIDAIFHAQKRLRAFQNWGIPERGTDYSWFDAALEIEGVADTGLVLHGGCYARRPNEHVTFELRLARAPGRQALPLERLDWRPLDGGHSNPRRPRSAWSGRRIHGTHLHAFELNWSETERRMRSGGLSTARDVDVFLGSFADVRTFVGSRLRIENIDVVAPPPWEYDLFSQGPTP</sequence>
<organism evidence="1 2">
    <name type="scientific">Salinarimonas ramus</name>
    <dbReference type="NCBI Taxonomy" id="690164"/>
    <lineage>
        <taxon>Bacteria</taxon>
        <taxon>Pseudomonadati</taxon>
        <taxon>Pseudomonadota</taxon>
        <taxon>Alphaproteobacteria</taxon>
        <taxon>Hyphomicrobiales</taxon>
        <taxon>Salinarimonadaceae</taxon>
        <taxon>Salinarimonas</taxon>
    </lineage>
</organism>